<protein>
    <submittedName>
        <fullName evidence="2">Calcineurin-like phosphoesterase</fullName>
    </submittedName>
</protein>
<dbReference type="RefSeq" id="WP_283442474.1">
    <property type="nucleotide sequence ID" value="NZ_FXUL01000007.1"/>
</dbReference>
<accession>A0ABY1Q7P0</accession>
<organism evidence="2 3">
    <name type="scientific">Noviherbaspirillum suwonense</name>
    <dbReference type="NCBI Taxonomy" id="1224511"/>
    <lineage>
        <taxon>Bacteria</taxon>
        <taxon>Pseudomonadati</taxon>
        <taxon>Pseudomonadota</taxon>
        <taxon>Betaproteobacteria</taxon>
        <taxon>Burkholderiales</taxon>
        <taxon>Oxalobacteraceae</taxon>
        <taxon>Noviherbaspirillum</taxon>
    </lineage>
</organism>
<dbReference type="SUPFAM" id="SSF56300">
    <property type="entry name" value="Metallo-dependent phosphatases"/>
    <property type="match status" value="1"/>
</dbReference>
<name>A0ABY1Q7P0_9BURK</name>
<dbReference type="Proteomes" id="UP001158049">
    <property type="component" value="Unassembled WGS sequence"/>
</dbReference>
<dbReference type="EMBL" id="FXUL01000007">
    <property type="protein sequence ID" value="SMP61400.1"/>
    <property type="molecule type" value="Genomic_DNA"/>
</dbReference>
<feature type="domain" description="Calcineurin-like phosphoesterase" evidence="1">
    <location>
        <begin position="1"/>
        <end position="234"/>
    </location>
</feature>
<sequence length="278" mass="31055">MRIQLISDLHLENYPDYVPQAAPGIDVLILAGDIGSYQAGSRLTSDDFGLRRFSPCRPGSEWPRVFYIPGNHEFDGLEFDATYQKLRDTCDGLGIEWLERETIIVGAVRFIGTTLWSDFEALAKSQATMTEQMKALEKAYRAANFYLSKNTTFKDGVPMLAEDIRLLAHECQRWLRDALASPFDGSTVTVTHFAPTLQSADPRYGMTPGTAGFCNSLDDLLPLSDVWMHGHLHCANDFVASGIADGEPYSCRVIANPRGYPEKGEDKAFRERFVVEIT</sequence>
<evidence type="ECO:0000259" key="1">
    <source>
        <dbReference type="Pfam" id="PF00149"/>
    </source>
</evidence>
<gene>
    <name evidence="2" type="ORF">SAMN06295970_107154</name>
</gene>
<proteinExistence type="predicted"/>
<comment type="caution">
    <text evidence="2">The sequence shown here is derived from an EMBL/GenBank/DDBJ whole genome shotgun (WGS) entry which is preliminary data.</text>
</comment>
<dbReference type="Gene3D" id="3.60.21.10">
    <property type="match status" value="1"/>
</dbReference>
<dbReference type="InterPro" id="IPR029052">
    <property type="entry name" value="Metallo-depent_PP-like"/>
</dbReference>
<dbReference type="InterPro" id="IPR004843">
    <property type="entry name" value="Calcineurin-like_PHP"/>
</dbReference>
<reference evidence="2 3" key="1">
    <citation type="submission" date="2017-05" db="EMBL/GenBank/DDBJ databases">
        <authorList>
            <person name="Varghese N."/>
            <person name="Submissions S."/>
        </authorList>
    </citation>
    <scope>NUCLEOTIDE SEQUENCE [LARGE SCALE GENOMIC DNA]</scope>
    <source>
        <strain evidence="2 3">DSM 26001</strain>
    </source>
</reference>
<dbReference type="Pfam" id="PF00149">
    <property type="entry name" value="Metallophos"/>
    <property type="match status" value="1"/>
</dbReference>
<dbReference type="PANTHER" id="PTHR37844">
    <property type="entry name" value="SER/THR PROTEIN PHOSPHATASE SUPERFAMILY (AFU_ORTHOLOGUE AFUA_1G14840)"/>
    <property type="match status" value="1"/>
</dbReference>
<dbReference type="PANTHER" id="PTHR37844:SF2">
    <property type="entry name" value="SER_THR PROTEIN PHOSPHATASE SUPERFAMILY (AFU_ORTHOLOGUE AFUA_1G14840)"/>
    <property type="match status" value="1"/>
</dbReference>
<evidence type="ECO:0000313" key="2">
    <source>
        <dbReference type="EMBL" id="SMP61400.1"/>
    </source>
</evidence>
<keyword evidence="3" id="KW-1185">Reference proteome</keyword>
<evidence type="ECO:0000313" key="3">
    <source>
        <dbReference type="Proteomes" id="UP001158049"/>
    </source>
</evidence>